<keyword evidence="4" id="KW-0418">Kinase</keyword>
<accession>A0A1I5F283</accession>
<dbReference type="Proteomes" id="UP000198968">
    <property type="component" value="Unassembled WGS sequence"/>
</dbReference>
<gene>
    <name evidence="4" type="ORF">SAMN05428971_3224</name>
</gene>
<dbReference type="InterPro" id="IPR036390">
    <property type="entry name" value="WH_DNA-bd_sf"/>
</dbReference>
<dbReference type="Pfam" id="PF12802">
    <property type="entry name" value="MarR_2"/>
    <property type="match status" value="1"/>
</dbReference>
<keyword evidence="5" id="KW-1185">Reference proteome</keyword>
<dbReference type="SUPFAM" id="SSF46785">
    <property type="entry name" value="Winged helix' DNA-binding domain"/>
    <property type="match status" value="1"/>
</dbReference>
<reference evidence="5" key="1">
    <citation type="submission" date="2016-10" db="EMBL/GenBank/DDBJ databases">
        <authorList>
            <person name="Varghese N."/>
            <person name="Submissions S."/>
        </authorList>
    </citation>
    <scope>NUCLEOTIDE SEQUENCE [LARGE SCALE GENOMIC DNA]</scope>
    <source>
        <strain evidence="5">OV426</strain>
    </source>
</reference>
<protein>
    <submittedName>
        <fullName evidence="4">Sugar kinase of the NBD/HSP70 family, may contain an N-terminal HTH domain</fullName>
    </submittedName>
</protein>
<dbReference type="SUPFAM" id="SSF53067">
    <property type="entry name" value="Actin-like ATPase domain"/>
    <property type="match status" value="1"/>
</dbReference>
<dbReference type="InterPro" id="IPR049874">
    <property type="entry name" value="ROK_cs"/>
</dbReference>
<dbReference type="Pfam" id="PF00480">
    <property type="entry name" value="ROK"/>
    <property type="match status" value="1"/>
</dbReference>
<evidence type="ECO:0000256" key="2">
    <source>
        <dbReference type="ARBA" id="ARBA00023277"/>
    </source>
</evidence>
<dbReference type="SMART" id="SM00419">
    <property type="entry name" value="HTH_CRP"/>
    <property type="match status" value="1"/>
</dbReference>
<dbReference type="GO" id="GO:0003700">
    <property type="term" value="F:DNA-binding transcription factor activity"/>
    <property type="evidence" value="ECO:0007669"/>
    <property type="project" value="InterPro"/>
</dbReference>
<proteinExistence type="inferred from homology"/>
<evidence type="ECO:0000259" key="3">
    <source>
        <dbReference type="SMART" id="SM00419"/>
    </source>
</evidence>
<evidence type="ECO:0000256" key="1">
    <source>
        <dbReference type="ARBA" id="ARBA00006479"/>
    </source>
</evidence>
<dbReference type="PROSITE" id="PS01125">
    <property type="entry name" value="ROK"/>
    <property type="match status" value="1"/>
</dbReference>
<dbReference type="InterPro" id="IPR000600">
    <property type="entry name" value="ROK"/>
</dbReference>
<evidence type="ECO:0000313" key="5">
    <source>
        <dbReference type="Proteomes" id="UP000198968"/>
    </source>
</evidence>
<sequence>MAKLPILMRENCVLHQRYCLPERPWGRILSGPAVMENNMKTSGTNLEHARAHNRRVVIEAIRLHGELTRAELARMTALTPQTVSNIVAELEQAELLTSRQPRRSGRGQPSIPVTLNPTSAWSIGIHLDHQTLLLVLVDLSGEVHFRRLVLVQKPQPDATLACIASVLEEMRAFLGAQWQKVLGIGVVMPGPFGVEGISSVGPTTLNGWEQVDIEAELATLSGLPVTLENDATVAAIGERFHGTARHLNSFIYLYIGTGLGAGIFTDGHIYTGHAHNAGEIGHIVVEPGGRDCYCGNQGCLERYVSLQAAYEFCGLDPMRALPEDLLQIEPARFTAWIESVMTPLRQAINILESVFDAEAVIIGGMMPAPLLEQMVKRLPPLYQSVRGRYLFDMRLKTGMTGSDTAALGAAALPIFDEFNPKFQVLMK</sequence>
<dbReference type="InterPro" id="IPR000835">
    <property type="entry name" value="HTH_MarR-typ"/>
</dbReference>
<organism evidence="4 5">
    <name type="scientific">Candidatus Pantoea varia</name>
    <dbReference type="NCBI Taxonomy" id="1881036"/>
    <lineage>
        <taxon>Bacteria</taxon>
        <taxon>Pseudomonadati</taxon>
        <taxon>Pseudomonadota</taxon>
        <taxon>Gammaproteobacteria</taxon>
        <taxon>Enterobacterales</taxon>
        <taxon>Erwiniaceae</taxon>
        <taxon>Pantoea</taxon>
    </lineage>
</organism>
<dbReference type="PANTHER" id="PTHR18964">
    <property type="entry name" value="ROK (REPRESSOR, ORF, KINASE) FAMILY"/>
    <property type="match status" value="1"/>
</dbReference>
<dbReference type="InterPro" id="IPR043129">
    <property type="entry name" value="ATPase_NBD"/>
</dbReference>
<dbReference type="AlphaFoldDB" id="A0A1I5F283"/>
<dbReference type="PANTHER" id="PTHR18964:SF149">
    <property type="entry name" value="BIFUNCTIONAL UDP-N-ACETYLGLUCOSAMINE 2-EPIMERASE_N-ACETYLMANNOSAMINE KINASE"/>
    <property type="match status" value="1"/>
</dbReference>
<keyword evidence="4" id="KW-0808">Transferase</keyword>
<keyword evidence="2" id="KW-0119">Carbohydrate metabolism</keyword>
<dbReference type="InterPro" id="IPR012318">
    <property type="entry name" value="HTH_CRP"/>
</dbReference>
<dbReference type="GO" id="GO:0016301">
    <property type="term" value="F:kinase activity"/>
    <property type="evidence" value="ECO:0007669"/>
    <property type="project" value="UniProtKB-KW"/>
</dbReference>
<feature type="domain" description="HTH crp-type" evidence="3">
    <location>
        <begin position="59"/>
        <end position="113"/>
    </location>
</feature>
<dbReference type="Gene3D" id="3.30.420.40">
    <property type="match status" value="2"/>
</dbReference>
<dbReference type="InterPro" id="IPR036388">
    <property type="entry name" value="WH-like_DNA-bd_sf"/>
</dbReference>
<dbReference type="EMBL" id="FOVG01000003">
    <property type="protein sequence ID" value="SFO17817.1"/>
    <property type="molecule type" value="Genomic_DNA"/>
</dbReference>
<comment type="similarity">
    <text evidence="1">Belongs to the ROK (NagC/XylR) family.</text>
</comment>
<evidence type="ECO:0000313" key="4">
    <source>
        <dbReference type="EMBL" id="SFO17817.1"/>
    </source>
</evidence>
<name>A0A1I5F283_9GAMM</name>
<dbReference type="GO" id="GO:0003677">
    <property type="term" value="F:DNA binding"/>
    <property type="evidence" value="ECO:0007669"/>
    <property type="project" value="InterPro"/>
</dbReference>
<dbReference type="Gene3D" id="1.10.10.10">
    <property type="entry name" value="Winged helix-like DNA-binding domain superfamily/Winged helix DNA-binding domain"/>
    <property type="match status" value="1"/>
</dbReference>